<sequence length="82" mass="9318">ILDIVAISCHQEIQFNSVLFNSQITTTVALRLKFIFNLKHTSKPTEDCLKKKGLERPNQSPHLNPTEKLWEDLNGAKIVLCS</sequence>
<dbReference type="AlphaFoldDB" id="A0A3Q2X443"/>
<reference evidence="1" key="2">
    <citation type="submission" date="2025-09" db="UniProtKB">
        <authorList>
            <consortium name="Ensembl"/>
        </authorList>
    </citation>
    <scope>IDENTIFICATION</scope>
</reference>
<accession>A0A3Q2X443</accession>
<evidence type="ECO:0000313" key="1">
    <source>
        <dbReference type="Ensembl" id="ENSHBUP00000033451.1"/>
    </source>
</evidence>
<dbReference type="Ensembl" id="ENSHBUT00000027362.1">
    <property type="protein sequence ID" value="ENSHBUP00000033451.1"/>
    <property type="gene ID" value="ENSHBUG00000020374.1"/>
</dbReference>
<dbReference type="Proteomes" id="UP000264840">
    <property type="component" value="Unplaced"/>
</dbReference>
<name>A0A3Q2X443_HAPBU</name>
<evidence type="ECO:0000313" key="2">
    <source>
        <dbReference type="Proteomes" id="UP000264840"/>
    </source>
</evidence>
<proteinExistence type="predicted"/>
<organism evidence="1 2">
    <name type="scientific">Haplochromis burtoni</name>
    <name type="common">Burton's mouthbrooder</name>
    <name type="synonym">Chromis burtoni</name>
    <dbReference type="NCBI Taxonomy" id="8153"/>
    <lineage>
        <taxon>Eukaryota</taxon>
        <taxon>Metazoa</taxon>
        <taxon>Chordata</taxon>
        <taxon>Craniata</taxon>
        <taxon>Vertebrata</taxon>
        <taxon>Euteleostomi</taxon>
        <taxon>Actinopterygii</taxon>
        <taxon>Neopterygii</taxon>
        <taxon>Teleostei</taxon>
        <taxon>Neoteleostei</taxon>
        <taxon>Acanthomorphata</taxon>
        <taxon>Ovalentaria</taxon>
        <taxon>Cichlomorphae</taxon>
        <taxon>Cichliformes</taxon>
        <taxon>Cichlidae</taxon>
        <taxon>African cichlids</taxon>
        <taxon>Pseudocrenilabrinae</taxon>
        <taxon>Haplochromini</taxon>
        <taxon>Haplochromis</taxon>
    </lineage>
</organism>
<protein>
    <submittedName>
        <fullName evidence="1">Uncharacterized protein</fullName>
    </submittedName>
</protein>
<reference evidence="1" key="1">
    <citation type="submission" date="2025-08" db="UniProtKB">
        <authorList>
            <consortium name="Ensembl"/>
        </authorList>
    </citation>
    <scope>IDENTIFICATION</scope>
</reference>
<keyword evidence="2" id="KW-1185">Reference proteome</keyword>